<keyword evidence="2" id="KW-1185">Reference proteome</keyword>
<proteinExistence type="predicted"/>
<dbReference type="Proteomes" id="UP000054662">
    <property type="component" value="Unassembled WGS sequence"/>
</dbReference>
<gene>
    <name evidence="1" type="ORF">Lwor_0397</name>
</gene>
<evidence type="ECO:0000313" key="1">
    <source>
        <dbReference type="EMBL" id="KTD81615.1"/>
    </source>
</evidence>
<comment type="caution">
    <text evidence="1">The sequence shown here is derived from an EMBL/GenBank/DDBJ whole genome shotgun (WGS) entry which is preliminary data.</text>
</comment>
<dbReference type="RefSeq" id="WP_058492231.1">
    <property type="nucleotide sequence ID" value="NZ_CBCRUR010000005.1"/>
</dbReference>
<name>A0A0W1AJS3_9GAMM</name>
<dbReference type="PATRIC" id="fig|45076.6.peg.438"/>
<protein>
    <submittedName>
        <fullName evidence="1">Dot/Icm T4SS effector</fullName>
    </submittedName>
</protein>
<evidence type="ECO:0000313" key="2">
    <source>
        <dbReference type="Proteomes" id="UP000054662"/>
    </source>
</evidence>
<sequence length="775" mass="89559">MHNNNTNTVMKFSLLKILILTPQFQSSITETVDAQDEFINMLQTNQYTPHELIELIHLAQDKQVKSILITHLLSMEEYLNNLSGHSILNRLDSNKPHVPSRLNKLVHQIDVNTLSLEQIKRLQPEAAISILCSVPHFHLLNQDQINELIGCYQNPAVIHYWMNHYALFPNAHFTLAHLARLFDSHVIDACNMMSKEKKSAVINTILEHLELFNPRFKVLHDESHESHLKKTIHQYLNGSHHTHYVTYIRLLTKKLLSEQVALSLNTIQLLISLNQNIEFGDITHKTSHLISHYLRVKAQSGDISLFYNHNKVNIDVMTQWLHLTPPAAKIKEEKRRLIDWIKPAKIQPNSSAEEQQAIPEHSLIQFYSQKKQLVNTFNYFLLHFKGNTDYLSKAIRDYLGFYLQAGCTESRRKTLYHTAVLINRPEARNSVREAIYTSFLEYPELYDEQICCWMLRYDAQRTLQHFGLKGGVKNYILVMTLCRDALKKLNPMRDKLPIQAAKQAYDEAKLELSFSKEKGIFAQLIQRIKRCWINGWTGFFSPNLPVYVAPAYQTCKEANEQRKILEFEKKNSVQSLHNMLPKLLTQIEKECSIQKLNELVAIMRTLSLKMAPEEELHLRTGINFLYHELLSDSKTNKGIDSWLAQNHALFNANRFRLLELLLKTSTPREIELFIKQFNEDSIYVQHNPISHHLNALINELAIPLPELKTPIKEPQRTMGHSTPVPIPLEIVVPEFVSSAWSWAKESMGGFFTGLSTAPLQKDDIPTEPITPNPAL</sequence>
<reference evidence="1 2" key="1">
    <citation type="submission" date="2015-11" db="EMBL/GenBank/DDBJ databases">
        <title>Genomic analysis of 38 Legionella species identifies large and diverse effector repertoires.</title>
        <authorList>
            <person name="Burstein D."/>
            <person name="Amaro F."/>
            <person name="Zusman T."/>
            <person name="Lifshitz Z."/>
            <person name="Cohen O."/>
            <person name="Gilbert J.A."/>
            <person name="Pupko T."/>
            <person name="Shuman H.A."/>
            <person name="Segal G."/>
        </authorList>
    </citation>
    <scope>NUCLEOTIDE SEQUENCE [LARGE SCALE GENOMIC DNA]</scope>
    <source>
        <strain evidence="1 2">ATCC 49508</strain>
    </source>
</reference>
<dbReference type="EMBL" id="LNZC01000003">
    <property type="protein sequence ID" value="KTD81615.1"/>
    <property type="molecule type" value="Genomic_DNA"/>
</dbReference>
<dbReference type="AlphaFoldDB" id="A0A0W1AJS3"/>
<organism evidence="1 2">
    <name type="scientific">Legionella worsleiensis</name>
    <dbReference type="NCBI Taxonomy" id="45076"/>
    <lineage>
        <taxon>Bacteria</taxon>
        <taxon>Pseudomonadati</taxon>
        <taxon>Pseudomonadota</taxon>
        <taxon>Gammaproteobacteria</taxon>
        <taxon>Legionellales</taxon>
        <taxon>Legionellaceae</taxon>
        <taxon>Legionella</taxon>
    </lineage>
</organism>
<dbReference type="OrthoDB" id="5648933at2"/>
<accession>A0A0W1AJS3</accession>